<proteinExistence type="inferred from homology"/>
<dbReference type="OrthoDB" id="3687641at2759"/>
<dbReference type="GO" id="GO:0043386">
    <property type="term" value="P:mycotoxin biosynthetic process"/>
    <property type="evidence" value="ECO:0007669"/>
    <property type="project" value="InterPro"/>
</dbReference>
<dbReference type="EMBL" id="QGMG01001438">
    <property type="protein sequence ID" value="TVY48030.1"/>
    <property type="molecule type" value="Genomic_DNA"/>
</dbReference>
<evidence type="ECO:0000256" key="2">
    <source>
        <dbReference type="SAM" id="Phobius"/>
    </source>
</evidence>
<dbReference type="Pfam" id="PF11807">
    <property type="entry name" value="UstYa"/>
    <property type="match status" value="1"/>
</dbReference>
<keyword evidence="2" id="KW-0812">Transmembrane</keyword>
<evidence type="ECO:0000313" key="3">
    <source>
        <dbReference type="EMBL" id="TVY48030.1"/>
    </source>
</evidence>
<name>A0A7D8YM86_9HELO</name>
<accession>A0A7D8YM86</accession>
<sequence>MASTFLRKLSPLYQPVDQNEGSTGLDGCEKSSERICSCHGSGSASPRFKLLFVLGHTFLFTLYASGLLCIFYREPSFESCTIKASTYSPALPVIKYHTEHLDAEIIQINKYRGPPTPQIDAEWMKIGLGAAGIRLFDDDLKKLNKSDTLERPLHRIPAEFGGGYLGMIEVFHLLHCLNALRKGVYHDFYPEAVNSTIDGAAWKRVHT</sequence>
<dbReference type="PANTHER" id="PTHR33365">
    <property type="entry name" value="YALI0B05434P"/>
    <property type="match status" value="1"/>
</dbReference>
<comment type="caution">
    <text evidence="3">The sequence shown here is derived from an EMBL/GenBank/DDBJ whole genome shotgun (WGS) entry which is preliminary data.</text>
</comment>
<dbReference type="InterPro" id="IPR021765">
    <property type="entry name" value="UstYa-like"/>
</dbReference>
<feature type="transmembrane region" description="Helical" evidence="2">
    <location>
        <begin position="50"/>
        <end position="73"/>
    </location>
</feature>
<keyword evidence="2" id="KW-0472">Membrane</keyword>
<evidence type="ECO:0000256" key="1">
    <source>
        <dbReference type="ARBA" id="ARBA00035112"/>
    </source>
</evidence>
<protein>
    <submittedName>
        <fullName evidence="3">Cyclochlorotine biosynthesis protein O</fullName>
    </submittedName>
</protein>
<evidence type="ECO:0000313" key="4">
    <source>
        <dbReference type="Proteomes" id="UP000481288"/>
    </source>
</evidence>
<dbReference type="AlphaFoldDB" id="A0A7D8YM86"/>
<feature type="non-terminal residue" evidence="3">
    <location>
        <position position="207"/>
    </location>
</feature>
<keyword evidence="4" id="KW-1185">Reference proteome</keyword>
<comment type="similarity">
    <text evidence="1">Belongs to the ustYa family.</text>
</comment>
<dbReference type="PANTHER" id="PTHR33365:SF12">
    <property type="entry name" value="TAT PATHWAY SIGNAL SEQUENCE"/>
    <property type="match status" value="1"/>
</dbReference>
<gene>
    <name evidence="3" type="primary">cctO_2</name>
    <name evidence="3" type="ORF">LCER1_G009417</name>
</gene>
<organism evidence="3 4">
    <name type="scientific">Lachnellula cervina</name>
    <dbReference type="NCBI Taxonomy" id="1316786"/>
    <lineage>
        <taxon>Eukaryota</taxon>
        <taxon>Fungi</taxon>
        <taxon>Dikarya</taxon>
        <taxon>Ascomycota</taxon>
        <taxon>Pezizomycotina</taxon>
        <taxon>Leotiomycetes</taxon>
        <taxon>Helotiales</taxon>
        <taxon>Lachnaceae</taxon>
        <taxon>Lachnellula</taxon>
    </lineage>
</organism>
<dbReference type="Proteomes" id="UP000481288">
    <property type="component" value="Unassembled WGS sequence"/>
</dbReference>
<reference evidence="3 4" key="1">
    <citation type="submission" date="2018-05" db="EMBL/GenBank/DDBJ databases">
        <title>Whole genome sequencing for identification of molecular markers to develop diagnostic detection tools for the regulated plant pathogen Lachnellula willkommii.</title>
        <authorList>
            <person name="Giroux E."/>
            <person name="Bilodeau G."/>
        </authorList>
    </citation>
    <scope>NUCLEOTIDE SEQUENCE [LARGE SCALE GENOMIC DNA]</scope>
    <source>
        <strain evidence="3 4">CBS 625.97</strain>
    </source>
</reference>
<keyword evidence="2" id="KW-1133">Transmembrane helix</keyword>